<protein>
    <submittedName>
        <fullName evidence="1">Uncharacterized protein</fullName>
    </submittedName>
</protein>
<reference evidence="1 2" key="1">
    <citation type="submission" date="2013-11" db="EMBL/GenBank/DDBJ databases">
        <title>The Genome Sequence of Phytophthora parasitica CJ01A1.</title>
        <authorList>
            <consortium name="The Broad Institute Genomics Platform"/>
            <person name="Russ C."/>
            <person name="Tyler B."/>
            <person name="Panabieres F."/>
            <person name="Shan W."/>
            <person name="Tripathy S."/>
            <person name="Grunwald N."/>
            <person name="Machado M."/>
            <person name="Johnson C.S."/>
            <person name="Walker B."/>
            <person name="Young S.K."/>
            <person name="Zeng Q."/>
            <person name="Gargeya S."/>
            <person name="Fitzgerald M."/>
            <person name="Haas B."/>
            <person name="Abouelleil A."/>
            <person name="Allen A.W."/>
            <person name="Alvarado L."/>
            <person name="Arachchi H.M."/>
            <person name="Berlin A.M."/>
            <person name="Chapman S.B."/>
            <person name="Gainer-Dewar J."/>
            <person name="Goldberg J."/>
            <person name="Griggs A."/>
            <person name="Gujja S."/>
            <person name="Hansen M."/>
            <person name="Howarth C."/>
            <person name="Imamovic A."/>
            <person name="Ireland A."/>
            <person name="Larimer J."/>
            <person name="McCowan C."/>
            <person name="Murphy C."/>
            <person name="Pearson M."/>
            <person name="Poon T.W."/>
            <person name="Priest M."/>
            <person name="Roberts A."/>
            <person name="Saif S."/>
            <person name="Shea T."/>
            <person name="Sisk P."/>
            <person name="Sykes S."/>
            <person name="Wortman J."/>
            <person name="Nusbaum C."/>
            <person name="Birren B."/>
        </authorList>
    </citation>
    <scope>NUCLEOTIDE SEQUENCE [LARGE SCALE GENOMIC DNA]</scope>
    <source>
        <strain evidence="1 2">CJ01A1</strain>
    </source>
</reference>
<evidence type="ECO:0000313" key="2">
    <source>
        <dbReference type="Proteomes" id="UP000018958"/>
    </source>
</evidence>
<name>W2XLE6_PHYNI</name>
<proteinExistence type="predicted"/>
<evidence type="ECO:0000313" key="1">
    <source>
        <dbReference type="EMBL" id="ETP23317.1"/>
    </source>
</evidence>
<dbReference type="EMBL" id="ANIX01000813">
    <property type="protein sequence ID" value="ETP23317.1"/>
    <property type="molecule type" value="Genomic_DNA"/>
</dbReference>
<comment type="caution">
    <text evidence="1">The sequence shown here is derived from an EMBL/GenBank/DDBJ whole genome shotgun (WGS) entry which is preliminary data.</text>
</comment>
<dbReference type="AlphaFoldDB" id="W2XLE6"/>
<dbReference type="Proteomes" id="UP000018958">
    <property type="component" value="Unassembled WGS sequence"/>
</dbReference>
<sequence length="214" mass="24054">MSVSDVEEKSTVSDVEMQLVNHQNCVIAELVSLNQDLVKRVSELENRLVLPSGHSSVVTRKLPNASDVPNTEMESKAVVLKKKSCGTNALSKSPAAIWYEWYAKTPRLWDVSSNRQKKSAYKQITNYMKLFLPEGFALDPSTPSYCDEVMRAGMQVERCLFEFFGDHGIKSRNGSSVLKQLRKLHREGKLELLIKAYVARVNTGKISDPVPNHV</sequence>
<dbReference type="OrthoDB" id="111655at2759"/>
<organism evidence="1 2">
    <name type="scientific">Phytophthora nicotianae CJ01A1</name>
    <dbReference type="NCBI Taxonomy" id="1317063"/>
    <lineage>
        <taxon>Eukaryota</taxon>
        <taxon>Sar</taxon>
        <taxon>Stramenopiles</taxon>
        <taxon>Oomycota</taxon>
        <taxon>Peronosporomycetes</taxon>
        <taxon>Peronosporales</taxon>
        <taxon>Peronosporaceae</taxon>
        <taxon>Phytophthora</taxon>
    </lineage>
</organism>
<gene>
    <name evidence="1" type="ORF">F441_03586</name>
</gene>
<accession>W2XLE6</accession>